<dbReference type="EC" id="2.7.7.65" evidence="1"/>
<dbReference type="PANTHER" id="PTHR45138">
    <property type="entry name" value="REGULATORY COMPONENTS OF SENSORY TRANSDUCTION SYSTEM"/>
    <property type="match status" value="1"/>
</dbReference>
<reference evidence="6" key="1">
    <citation type="submission" date="2022-10" db="EMBL/GenBank/DDBJ databases">
        <title>Hoeflea sp. J2-29, isolated from marine algae.</title>
        <authorList>
            <person name="Kristyanto S."/>
            <person name="Kim J.M."/>
            <person name="Jeon C.O."/>
        </authorList>
    </citation>
    <scope>NUCLEOTIDE SEQUENCE</scope>
    <source>
        <strain evidence="6">J2-29</strain>
    </source>
</reference>
<keyword evidence="4" id="KW-1133">Transmembrane helix</keyword>
<dbReference type="EMBL" id="JAOVZQ010000001">
    <property type="protein sequence ID" value="MCY0095999.1"/>
    <property type="molecule type" value="Genomic_DNA"/>
</dbReference>
<gene>
    <name evidence="6" type="ORF">OEG82_18540</name>
</gene>
<dbReference type="PROSITE" id="PS50887">
    <property type="entry name" value="GGDEF"/>
    <property type="match status" value="1"/>
</dbReference>
<keyword evidence="4" id="KW-0812">Transmembrane</keyword>
<keyword evidence="7" id="KW-1185">Reference proteome</keyword>
<proteinExistence type="predicted"/>
<dbReference type="InterPro" id="IPR043128">
    <property type="entry name" value="Rev_trsase/Diguanyl_cyclase"/>
</dbReference>
<feature type="transmembrane region" description="Helical" evidence="4">
    <location>
        <begin position="92"/>
        <end position="113"/>
    </location>
</feature>
<evidence type="ECO:0000313" key="7">
    <source>
        <dbReference type="Proteomes" id="UP001081283"/>
    </source>
</evidence>
<dbReference type="Pfam" id="PF00990">
    <property type="entry name" value="GGDEF"/>
    <property type="match status" value="1"/>
</dbReference>
<comment type="caution">
    <text evidence="6">The sequence shown here is derived from an EMBL/GenBank/DDBJ whole genome shotgun (WGS) entry which is preliminary data.</text>
</comment>
<dbReference type="PANTHER" id="PTHR45138:SF9">
    <property type="entry name" value="DIGUANYLATE CYCLASE DGCM-RELATED"/>
    <property type="match status" value="1"/>
</dbReference>
<feature type="transmembrane region" description="Helical" evidence="4">
    <location>
        <begin position="125"/>
        <end position="146"/>
    </location>
</feature>
<dbReference type="Gene3D" id="3.30.70.270">
    <property type="match status" value="1"/>
</dbReference>
<comment type="catalytic activity">
    <reaction evidence="2">
        <text>2 GTP = 3',3'-c-di-GMP + 2 diphosphate</text>
        <dbReference type="Rhea" id="RHEA:24898"/>
        <dbReference type="ChEBI" id="CHEBI:33019"/>
        <dbReference type="ChEBI" id="CHEBI:37565"/>
        <dbReference type="ChEBI" id="CHEBI:58805"/>
        <dbReference type="EC" id="2.7.7.65"/>
    </reaction>
</comment>
<name>A0ABT3YJP1_9HYPH</name>
<feature type="transmembrane region" description="Helical" evidence="4">
    <location>
        <begin position="152"/>
        <end position="169"/>
    </location>
</feature>
<dbReference type="SMART" id="SM00267">
    <property type="entry name" value="GGDEF"/>
    <property type="match status" value="1"/>
</dbReference>
<evidence type="ECO:0000256" key="3">
    <source>
        <dbReference type="SAM" id="MobiDB-lite"/>
    </source>
</evidence>
<feature type="domain" description="GGDEF" evidence="5">
    <location>
        <begin position="283"/>
        <end position="417"/>
    </location>
</feature>
<dbReference type="InterPro" id="IPR000160">
    <property type="entry name" value="GGDEF_dom"/>
</dbReference>
<dbReference type="SUPFAM" id="SSF55073">
    <property type="entry name" value="Nucleotide cyclase"/>
    <property type="match status" value="1"/>
</dbReference>
<feature type="transmembrane region" description="Helical" evidence="4">
    <location>
        <begin position="68"/>
        <end position="86"/>
    </location>
</feature>
<dbReference type="InterPro" id="IPR050469">
    <property type="entry name" value="Diguanylate_Cyclase"/>
</dbReference>
<feature type="transmembrane region" description="Helical" evidence="4">
    <location>
        <begin position="174"/>
        <end position="192"/>
    </location>
</feature>
<evidence type="ECO:0000313" key="6">
    <source>
        <dbReference type="EMBL" id="MCY0095999.1"/>
    </source>
</evidence>
<organism evidence="6 7">
    <name type="scientific">Hoeflea ulvae</name>
    <dbReference type="NCBI Taxonomy" id="2983764"/>
    <lineage>
        <taxon>Bacteria</taxon>
        <taxon>Pseudomonadati</taxon>
        <taxon>Pseudomonadota</taxon>
        <taxon>Alphaproteobacteria</taxon>
        <taxon>Hyphomicrobiales</taxon>
        <taxon>Rhizobiaceae</taxon>
        <taxon>Hoeflea</taxon>
    </lineage>
</organism>
<evidence type="ECO:0000256" key="2">
    <source>
        <dbReference type="ARBA" id="ARBA00034247"/>
    </source>
</evidence>
<dbReference type="CDD" id="cd01949">
    <property type="entry name" value="GGDEF"/>
    <property type="match status" value="1"/>
</dbReference>
<feature type="region of interest" description="Disordered" evidence="3">
    <location>
        <begin position="408"/>
        <end position="437"/>
    </location>
</feature>
<dbReference type="InterPro" id="IPR029787">
    <property type="entry name" value="Nucleotide_cyclase"/>
</dbReference>
<sequence>MSRAAQTDHLTHSQRVYNDALETATTDRVLLPDQLLTQDSVLSDAPPAFGAVFDSYYWAAHSNKARSWIQAAAVFNLILMPFDYLVNPSLLVATLVIRGVIVSAILLGLYILWGRQRPRWVQGATLLAVSVTIMLEAGALGALGGVPVFERYLTAGLFTVATAVLFFPIEFRWTIAAVVVAITLHGVMLAIGPVADPVLAMMVSGFYCTAIVSFAGTRNATLRSQWKSFKSKIRELRDQERLTQLNAELQLVADLDPLTGVQNRRSAQNRIDRIWNDATGAVPGLAVLMIDIDDFKILNDTFGHAVGDDCITGVANTISKAVQDGDIVSRYGGEEFLVVLPRTTASAALAIAERIRQSVETIRLTTDGSDTGRRMTVSIGLASLDGDLSPQKLIDRADKALYLAKHRGKNQTVISPPRDRESEGSGLAQTPEPRDVA</sequence>
<protein>
    <recommendedName>
        <fullName evidence="1">diguanylate cyclase</fullName>
        <ecNumber evidence="1">2.7.7.65</ecNumber>
    </recommendedName>
</protein>
<evidence type="ECO:0000259" key="5">
    <source>
        <dbReference type="PROSITE" id="PS50887"/>
    </source>
</evidence>
<dbReference type="RefSeq" id="WP_267615002.1">
    <property type="nucleotide sequence ID" value="NZ_JAOVZQ010000001.1"/>
</dbReference>
<keyword evidence="4" id="KW-0472">Membrane</keyword>
<dbReference type="Proteomes" id="UP001081283">
    <property type="component" value="Unassembled WGS sequence"/>
</dbReference>
<dbReference type="NCBIfam" id="TIGR00254">
    <property type="entry name" value="GGDEF"/>
    <property type="match status" value="1"/>
</dbReference>
<accession>A0ABT3YJP1</accession>
<evidence type="ECO:0000256" key="1">
    <source>
        <dbReference type="ARBA" id="ARBA00012528"/>
    </source>
</evidence>
<feature type="transmembrane region" description="Helical" evidence="4">
    <location>
        <begin position="198"/>
        <end position="217"/>
    </location>
</feature>
<evidence type="ECO:0000256" key="4">
    <source>
        <dbReference type="SAM" id="Phobius"/>
    </source>
</evidence>